<dbReference type="GO" id="GO:0000976">
    <property type="term" value="F:transcription cis-regulatory region binding"/>
    <property type="evidence" value="ECO:0007669"/>
    <property type="project" value="TreeGrafter"/>
</dbReference>
<dbReference type="InterPro" id="IPR050109">
    <property type="entry name" value="HTH-type_TetR-like_transc_reg"/>
</dbReference>
<dbReference type="Pfam" id="PF17932">
    <property type="entry name" value="TetR_C_24"/>
    <property type="match status" value="1"/>
</dbReference>
<feature type="domain" description="HTH tetR-type" evidence="5">
    <location>
        <begin position="5"/>
        <end position="65"/>
    </location>
</feature>
<dbReference type="AlphaFoldDB" id="A0A3B0SYA7"/>
<organism evidence="6">
    <name type="scientific">hydrothermal vent metagenome</name>
    <dbReference type="NCBI Taxonomy" id="652676"/>
    <lineage>
        <taxon>unclassified sequences</taxon>
        <taxon>metagenomes</taxon>
        <taxon>ecological metagenomes</taxon>
    </lineage>
</organism>
<protein>
    <submittedName>
        <fullName evidence="6">Transcriptional regulator, AcrR family</fullName>
    </submittedName>
</protein>
<evidence type="ECO:0000256" key="3">
    <source>
        <dbReference type="ARBA" id="ARBA00023125"/>
    </source>
</evidence>
<keyword evidence="4" id="KW-0804">Transcription</keyword>
<dbReference type="InterPro" id="IPR009057">
    <property type="entry name" value="Homeodomain-like_sf"/>
</dbReference>
<dbReference type="SUPFAM" id="SSF48498">
    <property type="entry name" value="Tetracyclin repressor-like, C-terminal domain"/>
    <property type="match status" value="1"/>
</dbReference>
<dbReference type="InterPro" id="IPR001647">
    <property type="entry name" value="HTH_TetR"/>
</dbReference>
<name>A0A3B0SYA7_9ZZZZ</name>
<keyword evidence="2" id="KW-0805">Transcription regulation</keyword>
<evidence type="ECO:0000256" key="2">
    <source>
        <dbReference type="ARBA" id="ARBA00023015"/>
    </source>
</evidence>
<dbReference type="Pfam" id="PF00440">
    <property type="entry name" value="TetR_N"/>
    <property type="match status" value="1"/>
</dbReference>
<dbReference type="PANTHER" id="PTHR30055">
    <property type="entry name" value="HTH-TYPE TRANSCRIPTIONAL REGULATOR RUTR"/>
    <property type="match status" value="1"/>
</dbReference>
<dbReference type="SUPFAM" id="SSF46689">
    <property type="entry name" value="Homeodomain-like"/>
    <property type="match status" value="1"/>
</dbReference>
<evidence type="ECO:0000256" key="4">
    <source>
        <dbReference type="ARBA" id="ARBA00023163"/>
    </source>
</evidence>
<keyword evidence="1" id="KW-0678">Repressor</keyword>
<dbReference type="InterPro" id="IPR041490">
    <property type="entry name" value="KstR2_TetR_C"/>
</dbReference>
<accession>A0A3B0SYA7</accession>
<dbReference type="PANTHER" id="PTHR30055:SF175">
    <property type="entry name" value="HTH-TYPE TRANSCRIPTIONAL REPRESSOR KSTR2"/>
    <property type="match status" value="1"/>
</dbReference>
<evidence type="ECO:0000313" key="6">
    <source>
        <dbReference type="EMBL" id="VAW08943.1"/>
    </source>
</evidence>
<proteinExistence type="predicted"/>
<gene>
    <name evidence="6" type="ORF">MNBD_ACTINO02-3208</name>
</gene>
<evidence type="ECO:0000256" key="1">
    <source>
        <dbReference type="ARBA" id="ARBA00022491"/>
    </source>
</evidence>
<dbReference type="InterPro" id="IPR036271">
    <property type="entry name" value="Tet_transcr_reg_TetR-rel_C_sf"/>
</dbReference>
<reference evidence="6" key="1">
    <citation type="submission" date="2018-06" db="EMBL/GenBank/DDBJ databases">
        <authorList>
            <person name="Zhirakovskaya E."/>
        </authorList>
    </citation>
    <scope>NUCLEOTIDE SEQUENCE</scope>
</reference>
<dbReference type="EMBL" id="UOEK01000509">
    <property type="protein sequence ID" value="VAW08943.1"/>
    <property type="molecule type" value="Genomic_DNA"/>
</dbReference>
<dbReference type="PROSITE" id="PS50977">
    <property type="entry name" value="HTH_TETR_2"/>
    <property type="match status" value="1"/>
</dbReference>
<evidence type="ECO:0000259" key="5">
    <source>
        <dbReference type="PROSITE" id="PS50977"/>
    </source>
</evidence>
<keyword evidence="3" id="KW-0238">DNA-binding</keyword>
<dbReference type="Gene3D" id="1.10.357.10">
    <property type="entry name" value="Tetracycline Repressor, domain 2"/>
    <property type="match status" value="1"/>
</dbReference>
<sequence length="196" mass="21770">MTATTTRYSEIVDIAAHLFATKGYGATSIQDIADGAGMLKGSLYHHIAGKHGLLEAVIQDVHNSALRRLAAAQERSESPLDTLTWFVTDHVLFNIEHRDGIRVYFEEFRSLDLSNTDRIWEDRLAYDRFVTELVGNAQDAGEADPTLDPHDAAVGILSLMNWVYQWYRPDSGTPPASVATTIAEQATRLITPRRAS</sequence>
<dbReference type="GO" id="GO:0003700">
    <property type="term" value="F:DNA-binding transcription factor activity"/>
    <property type="evidence" value="ECO:0007669"/>
    <property type="project" value="TreeGrafter"/>
</dbReference>
<dbReference type="PRINTS" id="PR00455">
    <property type="entry name" value="HTHTETR"/>
</dbReference>